<evidence type="ECO:0000313" key="1">
    <source>
        <dbReference type="EMBL" id="GFO22604.1"/>
    </source>
</evidence>
<sequence length="202" mass="21975">MGSCKGLSNWHQDVALQHTRLFCDLSETERVFSEHIGWDVPGSGGSWIRQKSPALLLFWRTPVPLIARLSAAQRVTLVLWPPPSHARVRAPMQAPLRVDPVLVDLDRCPAPSPPSGGKDMDQDSPAVTMDSSVNPGIEEEPIVVAKTYASVAKSRTAKTAGQGLLETMEILDGYFDLDRLLGGKAIVSDMLQMPLPRALKSA</sequence>
<dbReference type="EMBL" id="BLXT01005428">
    <property type="protein sequence ID" value="GFO22604.1"/>
    <property type="molecule type" value="Genomic_DNA"/>
</dbReference>
<comment type="caution">
    <text evidence="1">The sequence shown here is derived from an EMBL/GenBank/DDBJ whole genome shotgun (WGS) entry which is preliminary data.</text>
</comment>
<accession>A0AAV4BW19</accession>
<gene>
    <name evidence="1" type="ORF">PoB_004910900</name>
</gene>
<protein>
    <submittedName>
        <fullName evidence="1">Uncharacterized protein</fullName>
    </submittedName>
</protein>
<dbReference type="AlphaFoldDB" id="A0AAV4BW19"/>
<name>A0AAV4BW19_9GAST</name>
<proteinExistence type="predicted"/>
<evidence type="ECO:0000313" key="2">
    <source>
        <dbReference type="Proteomes" id="UP000735302"/>
    </source>
</evidence>
<organism evidence="1 2">
    <name type="scientific">Plakobranchus ocellatus</name>
    <dbReference type="NCBI Taxonomy" id="259542"/>
    <lineage>
        <taxon>Eukaryota</taxon>
        <taxon>Metazoa</taxon>
        <taxon>Spiralia</taxon>
        <taxon>Lophotrochozoa</taxon>
        <taxon>Mollusca</taxon>
        <taxon>Gastropoda</taxon>
        <taxon>Heterobranchia</taxon>
        <taxon>Euthyneura</taxon>
        <taxon>Panpulmonata</taxon>
        <taxon>Sacoglossa</taxon>
        <taxon>Placobranchoidea</taxon>
        <taxon>Plakobranchidae</taxon>
        <taxon>Plakobranchus</taxon>
    </lineage>
</organism>
<keyword evidence="2" id="KW-1185">Reference proteome</keyword>
<reference evidence="1 2" key="1">
    <citation type="journal article" date="2021" name="Elife">
        <title>Chloroplast acquisition without the gene transfer in kleptoplastic sea slugs, Plakobranchus ocellatus.</title>
        <authorList>
            <person name="Maeda T."/>
            <person name="Takahashi S."/>
            <person name="Yoshida T."/>
            <person name="Shimamura S."/>
            <person name="Takaki Y."/>
            <person name="Nagai Y."/>
            <person name="Toyoda A."/>
            <person name="Suzuki Y."/>
            <person name="Arimoto A."/>
            <person name="Ishii H."/>
            <person name="Satoh N."/>
            <person name="Nishiyama T."/>
            <person name="Hasebe M."/>
            <person name="Maruyama T."/>
            <person name="Minagawa J."/>
            <person name="Obokata J."/>
            <person name="Shigenobu S."/>
        </authorList>
    </citation>
    <scope>NUCLEOTIDE SEQUENCE [LARGE SCALE GENOMIC DNA]</scope>
</reference>
<dbReference type="Proteomes" id="UP000735302">
    <property type="component" value="Unassembled WGS sequence"/>
</dbReference>